<dbReference type="PANTHER" id="PTHR23043">
    <property type="entry name" value="HYPOXIA-INDUCIBLE FACTOR 1 ALPHA"/>
    <property type="match status" value="1"/>
</dbReference>
<dbReference type="InterPro" id="IPR035965">
    <property type="entry name" value="PAS-like_dom_sf"/>
</dbReference>
<dbReference type="Gene3D" id="3.30.450.20">
    <property type="entry name" value="PAS domain"/>
    <property type="match status" value="1"/>
</dbReference>
<dbReference type="EMBL" id="JTDY01010524">
    <property type="protein sequence ID" value="KOB58181.1"/>
    <property type="molecule type" value="Genomic_DNA"/>
</dbReference>
<proteinExistence type="predicted"/>
<evidence type="ECO:0000313" key="7">
    <source>
        <dbReference type="Proteomes" id="UP000037510"/>
    </source>
</evidence>
<dbReference type="InterPro" id="IPR000014">
    <property type="entry name" value="PAS"/>
</dbReference>
<reference evidence="6 7" key="1">
    <citation type="journal article" date="2015" name="Genome Biol. Evol.">
        <title>The genome of winter moth (Operophtera brumata) provides a genomic perspective on sexual dimorphism and phenology.</title>
        <authorList>
            <person name="Derks M.F."/>
            <person name="Smit S."/>
            <person name="Salis L."/>
            <person name="Schijlen E."/>
            <person name="Bossers A."/>
            <person name="Mateman C."/>
            <person name="Pijl A.S."/>
            <person name="de Ridder D."/>
            <person name="Groenen M.A."/>
            <person name="Visser M.E."/>
            <person name="Megens H.J."/>
        </authorList>
    </citation>
    <scope>NUCLEOTIDE SEQUENCE [LARGE SCALE GENOMIC DNA]</scope>
    <source>
        <strain evidence="6">WM2013NL</strain>
        <tissue evidence="6">Head and thorax</tissue>
    </source>
</reference>
<dbReference type="PANTHER" id="PTHR23043:SF17">
    <property type="entry name" value="PROTEIN SIMILAR"/>
    <property type="match status" value="1"/>
</dbReference>
<dbReference type="Pfam" id="PF14598">
    <property type="entry name" value="PAS_11"/>
    <property type="match status" value="1"/>
</dbReference>
<dbReference type="SUPFAM" id="SSF55785">
    <property type="entry name" value="PYP-like sensor domain (PAS domain)"/>
    <property type="match status" value="1"/>
</dbReference>
<keyword evidence="2" id="KW-0805">Transcription regulation</keyword>
<dbReference type="GO" id="GO:0005634">
    <property type="term" value="C:nucleus"/>
    <property type="evidence" value="ECO:0007669"/>
    <property type="project" value="UniProtKB-SubCell"/>
</dbReference>
<keyword evidence="3" id="KW-0804">Transcription</keyword>
<dbReference type="GO" id="GO:0000977">
    <property type="term" value="F:RNA polymerase II transcription regulatory region sequence-specific DNA binding"/>
    <property type="evidence" value="ECO:0007669"/>
    <property type="project" value="TreeGrafter"/>
</dbReference>
<dbReference type="GO" id="GO:0071456">
    <property type="term" value="P:cellular response to hypoxia"/>
    <property type="evidence" value="ECO:0007669"/>
    <property type="project" value="TreeGrafter"/>
</dbReference>
<gene>
    <name evidence="6" type="ORF">OBRU01_25455</name>
</gene>
<name>A0A0L7K534_OPEBR</name>
<feature type="non-terminal residue" evidence="6">
    <location>
        <position position="1"/>
    </location>
</feature>
<keyword evidence="7" id="KW-1185">Reference proteome</keyword>
<dbReference type="Proteomes" id="UP000037510">
    <property type="component" value="Unassembled WGS sequence"/>
</dbReference>
<evidence type="ECO:0000256" key="3">
    <source>
        <dbReference type="ARBA" id="ARBA00023163"/>
    </source>
</evidence>
<comment type="caution">
    <text evidence="6">The sequence shown here is derived from an EMBL/GenBank/DDBJ whole genome shotgun (WGS) entry which is preliminary data.</text>
</comment>
<dbReference type="STRING" id="104452.A0A0L7K534"/>
<evidence type="ECO:0000256" key="2">
    <source>
        <dbReference type="ARBA" id="ARBA00023015"/>
    </source>
</evidence>
<dbReference type="AlphaFoldDB" id="A0A0L7K534"/>
<feature type="domain" description="PAS" evidence="5">
    <location>
        <begin position="105"/>
        <end position="147"/>
    </location>
</feature>
<dbReference type="GO" id="GO:0000981">
    <property type="term" value="F:DNA-binding transcription factor activity, RNA polymerase II-specific"/>
    <property type="evidence" value="ECO:0007669"/>
    <property type="project" value="TreeGrafter"/>
</dbReference>
<dbReference type="GO" id="GO:0010557">
    <property type="term" value="P:positive regulation of macromolecule biosynthetic process"/>
    <property type="evidence" value="ECO:0007669"/>
    <property type="project" value="UniProtKB-ARBA"/>
</dbReference>
<protein>
    <submittedName>
        <fullName evidence="6">Putative hypoxia-inducible factor 1 alpha</fullName>
    </submittedName>
</protein>
<comment type="subcellular location">
    <subcellularLocation>
        <location evidence="1">Nucleus</location>
    </subcellularLocation>
</comment>
<dbReference type="PROSITE" id="PS50112">
    <property type="entry name" value="PAS"/>
    <property type="match status" value="1"/>
</dbReference>
<evidence type="ECO:0000259" key="5">
    <source>
        <dbReference type="PROSITE" id="PS50112"/>
    </source>
</evidence>
<sequence>VIHITGHMLTASEEKETNNNDDKKELKTGSMVAVGRPISHPSNIEIPLDCSTFLSKHSLDMKFTYVLELNTGSMVAVGRSISQPSNIEIPLDCSTFLSKHSLDIKFTYVDEALTSTLGFESEELVGHSLYDYHHAADSAAMAHQFKS</sequence>
<feature type="non-terminal residue" evidence="6">
    <location>
        <position position="147"/>
    </location>
</feature>
<evidence type="ECO:0000313" key="6">
    <source>
        <dbReference type="EMBL" id="KOB58181.1"/>
    </source>
</evidence>
<evidence type="ECO:0000256" key="4">
    <source>
        <dbReference type="ARBA" id="ARBA00023242"/>
    </source>
</evidence>
<dbReference type="CDD" id="cd00130">
    <property type="entry name" value="PAS"/>
    <property type="match status" value="1"/>
</dbReference>
<keyword evidence="4" id="KW-0539">Nucleus</keyword>
<accession>A0A0L7K534</accession>
<evidence type="ECO:0000256" key="1">
    <source>
        <dbReference type="ARBA" id="ARBA00004123"/>
    </source>
</evidence>
<organism evidence="6 7">
    <name type="scientific">Operophtera brumata</name>
    <name type="common">Winter moth</name>
    <name type="synonym">Phalaena brumata</name>
    <dbReference type="NCBI Taxonomy" id="104452"/>
    <lineage>
        <taxon>Eukaryota</taxon>
        <taxon>Metazoa</taxon>
        <taxon>Ecdysozoa</taxon>
        <taxon>Arthropoda</taxon>
        <taxon>Hexapoda</taxon>
        <taxon>Insecta</taxon>
        <taxon>Pterygota</taxon>
        <taxon>Neoptera</taxon>
        <taxon>Endopterygota</taxon>
        <taxon>Lepidoptera</taxon>
        <taxon>Glossata</taxon>
        <taxon>Ditrysia</taxon>
        <taxon>Geometroidea</taxon>
        <taxon>Geometridae</taxon>
        <taxon>Larentiinae</taxon>
        <taxon>Operophtera</taxon>
    </lineage>
</organism>